<evidence type="ECO:0000313" key="2">
    <source>
        <dbReference type="EMBL" id="TDQ54309.1"/>
    </source>
</evidence>
<keyword evidence="3" id="KW-1185">Reference proteome</keyword>
<organism evidence="2 3">
    <name type="scientific">Actinorugispora endophytica</name>
    <dbReference type="NCBI Taxonomy" id="1605990"/>
    <lineage>
        <taxon>Bacteria</taxon>
        <taxon>Bacillati</taxon>
        <taxon>Actinomycetota</taxon>
        <taxon>Actinomycetes</taxon>
        <taxon>Streptosporangiales</taxon>
        <taxon>Nocardiopsidaceae</taxon>
        <taxon>Actinorugispora</taxon>
    </lineage>
</organism>
<comment type="caution">
    <text evidence="2">The sequence shown here is derived from an EMBL/GenBank/DDBJ whole genome shotgun (WGS) entry which is preliminary data.</text>
</comment>
<reference evidence="2 3" key="1">
    <citation type="submission" date="2019-03" db="EMBL/GenBank/DDBJ databases">
        <title>Genomic Encyclopedia of Type Strains, Phase IV (KMG-IV): sequencing the most valuable type-strain genomes for metagenomic binning, comparative biology and taxonomic classification.</title>
        <authorList>
            <person name="Goeker M."/>
        </authorList>
    </citation>
    <scope>NUCLEOTIDE SEQUENCE [LARGE SCALE GENOMIC DNA]</scope>
    <source>
        <strain evidence="2 3">DSM 46770</strain>
    </source>
</reference>
<evidence type="ECO:0000313" key="3">
    <source>
        <dbReference type="Proteomes" id="UP000295281"/>
    </source>
</evidence>
<gene>
    <name evidence="2" type="ORF">EV190_102143</name>
</gene>
<evidence type="ECO:0000256" key="1">
    <source>
        <dbReference type="SAM" id="MobiDB-lite"/>
    </source>
</evidence>
<dbReference type="EMBL" id="SNYN01000002">
    <property type="protein sequence ID" value="TDQ54309.1"/>
    <property type="molecule type" value="Genomic_DNA"/>
</dbReference>
<dbReference type="AlphaFoldDB" id="A0A4V3D933"/>
<sequence>MIKEAAAVPLPGSAHPGGCHTAVADPGTSPLFHGEFFRDGYKGSTDDFGRSAPAHTE</sequence>
<name>A0A4V3D933_9ACTN</name>
<dbReference type="Proteomes" id="UP000295281">
    <property type="component" value="Unassembled WGS sequence"/>
</dbReference>
<feature type="region of interest" description="Disordered" evidence="1">
    <location>
        <begin position="1"/>
        <end position="20"/>
    </location>
</feature>
<accession>A0A4V3D933</accession>
<proteinExistence type="predicted"/>
<protein>
    <submittedName>
        <fullName evidence="2">Uncharacterized protein</fullName>
    </submittedName>
</protein>